<feature type="transmembrane region" description="Helical" evidence="2">
    <location>
        <begin position="187"/>
        <end position="209"/>
    </location>
</feature>
<keyword evidence="2" id="KW-0472">Membrane</keyword>
<evidence type="ECO:0000313" key="4">
    <source>
        <dbReference type="Proteomes" id="UP000664357"/>
    </source>
</evidence>
<feature type="transmembrane region" description="Helical" evidence="2">
    <location>
        <begin position="161"/>
        <end position="181"/>
    </location>
</feature>
<evidence type="ECO:0008006" key="5">
    <source>
        <dbReference type="Google" id="ProtNLM"/>
    </source>
</evidence>
<accession>A0ABV0EHK0</accession>
<feature type="transmembrane region" description="Helical" evidence="2">
    <location>
        <begin position="248"/>
        <end position="267"/>
    </location>
</feature>
<reference evidence="3 4" key="2">
    <citation type="submission" date="2024-02" db="EMBL/GenBank/DDBJ databases">
        <title>The Genome Sequence of Enterococcus sp. DIV0159.</title>
        <authorList>
            <person name="Earl A."/>
            <person name="Manson A."/>
            <person name="Gilmore M."/>
            <person name="Sanders J."/>
            <person name="Shea T."/>
            <person name="Howe W."/>
            <person name="Livny J."/>
            <person name="Cuomo C."/>
            <person name="Neafsey D."/>
            <person name="Birren B."/>
        </authorList>
    </citation>
    <scope>NUCLEOTIDE SEQUENCE [LARGE SCALE GENOMIC DNA]</scope>
    <source>
        <strain evidence="3 4">665A</strain>
    </source>
</reference>
<keyword evidence="2" id="KW-1133">Transmembrane helix</keyword>
<dbReference type="PANTHER" id="PTHR36838:SF3">
    <property type="entry name" value="TRANSPORTER AUXIN EFFLUX CARRIER EC FAMILY"/>
    <property type="match status" value="1"/>
</dbReference>
<feature type="transmembrane region" description="Helical" evidence="2">
    <location>
        <begin position="221"/>
        <end position="242"/>
    </location>
</feature>
<proteinExistence type="predicted"/>
<evidence type="ECO:0000256" key="2">
    <source>
        <dbReference type="SAM" id="Phobius"/>
    </source>
</evidence>
<feature type="transmembrane region" description="Helical" evidence="2">
    <location>
        <begin position="61"/>
        <end position="81"/>
    </location>
</feature>
<feature type="transmembrane region" description="Helical" evidence="2">
    <location>
        <begin position="279"/>
        <end position="301"/>
    </location>
</feature>
<comment type="caution">
    <text evidence="3">The sequence shown here is derived from an EMBL/GenBank/DDBJ whole genome shotgun (WGS) entry which is preliminary data.</text>
</comment>
<sequence>MTNILWNSLGLFLIVCLGYLTKRFNILSKADGSTLSMIIINITLPGAIIVNLAKLDIASNLLLLILAGVVMNIVMIGFGAFFSKKQQTVERELLMYSASGYNIGNFALPFLQSFLPQAIPALSIFDIGNSIMLAGGSTVMIEAVSGSSKEIPSIFQIGKRLARSVPFLCYLIMLFLRSFSIEIPMRLVTMIQPIANANTFLSMFMIGLFSELRLPRSDIVLVVRTLAVKYIFGGVIALFVALLPLPSIIKMVLCLVSLGPLTTFGVVNSVQAGARPEVVGFTSSISFLVSLPLMTAILLLVL</sequence>
<dbReference type="Proteomes" id="UP000664357">
    <property type="component" value="Unassembled WGS sequence"/>
</dbReference>
<reference evidence="3 4" key="1">
    <citation type="submission" date="2021-03" db="EMBL/GenBank/DDBJ databases">
        <authorList>
            <person name="Gilmore M.S."/>
            <person name="Schwartzman J."/>
            <person name="Van Tyne D."/>
            <person name="Martin M."/>
            <person name="Earl A.M."/>
            <person name="Manson A.L."/>
            <person name="Straub T."/>
            <person name="Salamzade R."/>
            <person name="Saavedra J."/>
            <person name="Lebreton F."/>
            <person name="Prichula J."/>
            <person name="Schaufler K."/>
            <person name="Gaca A."/>
            <person name="Sgardioli B."/>
            <person name="Wagenaar J."/>
            <person name="Strong T."/>
        </authorList>
    </citation>
    <scope>NUCLEOTIDE SEQUENCE [LARGE SCALE GENOMIC DNA]</scope>
    <source>
        <strain evidence="3 4">665A</strain>
    </source>
</reference>
<dbReference type="RefSeq" id="WP_207701022.1">
    <property type="nucleotide sequence ID" value="NZ_JAFREL020000001.1"/>
</dbReference>
<name>A0ABV0EHK0_9ENTE</name>
<keyword evidence="1" id="KW-0813">Transport</keyword>
<dbReference type="EMBL" id="JAFREL020000001">
    <property type="protein sequence ID" value="MEO1768121.1"/>
    <property type="molecule type" value="Genomic_DNA"/>
</dbReference>
<gene>
    <name evidence="3" type="ORF">JZO67_000019</name>
</gene>
<feature type="transmembrane region" description="Helical" evidence="2">
    <location>
        <begin position="34"/>
        <end position="55"/>
    </location>
</feature>
<keyword evidence="4" id="KW-1185">Reference proteome</keyword>
<evidence type="ECO:0000313" key="3">
    <source>
        <dbReference type="EMBL" id="MEO1768121.1"/>
    </source>
</evidence>
<evidence type="ECO:0000256" key="1">
    <source>
        <dbReference type="ARBA" id="ARBA00022448"/>
    </source>
</evidence>
<feature type="transmembrane region" description="Helical" evidence="2">
    <location>
        <begin position="6"/>
        <end position="22"/>
    </location>
</feature>
<organism evidence="3 4">
    <name type="scientific">Candidatus Enterococcus ferrettii</name>
    <dbReference type="NCBI Taxonomy" id="2815324"/>
    <lineage>
        <taxon>Bacteria</taxon>
        <taxon>Bacillati</taxon>
        <taxon>Bacillota</taxon>
        <taxon>Bacilli</taxon>
        <taxon>Lactobacillales</taxon>
        <taxon>Enterococcaceae</taxon>
        <taxon>Enterococcus</taxon>
    </lineage>
</organism>
<dbReference type="PANTHER" id="PTHR36838">
    <property type="entry name" value="AUXIN EFFLUX CARRIER FAMILY PROTEIN"/>
    <property type="match status" value="1"/>
</dbReference>
<protein>
    <recommendedName>
        <fullName evidence="5">Transporter</fullName>
    </recommendedName>
</protein>
<keyword evidence="2" id="KW-0812">Transmembrane</keyword>